<protein>
    <recommendedName>
        <fullName evidence="3">DUF4878 domain-containing protein</fullName>
    </recommendedName>
</protein>
<reference evidence="1 2" key="1">
    <citation type="submission" date="2019-02" db="EMBL/GenBank/DDBJ databases">
        <authorList>
            <person name="Goldberg S.R."/>
            <person name="Haltli B.A."/>
            <person name="Correa H."/>
            <person name="Russell K.G."/>
        </authorList>
    </citation>
    <scope>NUCLEOTIDE SEQUENCE [LARGE SCALE GENOMIC DNA]</scope>
    <source>
        <strain evidence="1 2">JCM 16186</strain>
    </source>
</reference>
<gene>
    <name evidence="1" type="ORF">E1163_28970</name>
</gene>
<comment type="caution">
    <text evidence="1">The sequence shown here is derived from an EMBL/GenBank/DDBJ whole genome shotgun (WGS) entry which is preliminary data.</text>
</comment>
<evidence type="ECO:0000313" key="2">
    <source>
        <dbReference type="Proteomes" id="UP000798808"/>
    </source>
</evidence>
<accession>A0ABW9S016</accession>
<name>A0ABW9S016_9BACT</name>
<keyword evidence="2" id="KW-1185">Reference proteome</keyword>
<dbReference type="RefSeq" id="WP_155177129.1">
    <property type="nucleotide sequence ID" value="NZ_BAAAFL010000012.1"/>
</dbReference>
<evidence type="ECO:0008006" key="3">
    <source>
        <dbReference type="Google" id="ProtNLM"/>
    </source>
</evidence>
<proteinExistence type="predicted"/>
<organism evidence="1 2">
    <name type="scientific">Fulvivirga kasyanovii</name>
    <dbReference type="NCBI Taxonomy" id="396812"/>
    <lineage>
        <taxon>Bacteria</taxon>
        <taxon>Pseudomonadati</taxon>
        <taxon>Bacteroidota</taxon>
        <taxon>Cytophagia</taxon>
        <taxon>Cytophagales</taxon>
        <taxon>Fulvivirgaceae</taxon>
        <taxon>Fulvivirga</taxon>
    </lineage>
</organism>
<dbReference type="PROSITE" id="PS51257">
    <property type="entry name" value="PROKAR_LIPOPROTEIN"/>
    <property type="match status" value="1"/>
</dbReference>
<dbReference type="EMBL" id="SMLW01000677">
    <property type="protein sequence ID" value="MTI29029.1"/>
    <property type="molecule type" value="Genomic_DNA"/>
</dbReference>
<evidence type="ECO:0000313" key="1">
    <source>
        <dbReference type="EMBL" id="MTI29029.1"/>
    </source>
</evidence>
<sequence>MRGILLFGLFLTLISCGGSLSDEQRRALKKEMETRAIKRVSDDQIFEKALAMGRDYVRALDKNNQDSLAKANGVTILFADTLSSTLSVEQKELFEAYNYTPEEDVQDNVQKLKDTILYSYPVKDTASLKGVWFINIPTKKIVLAL</sequence>
<dbReference type="Proteomes" id="UP000798808">
    <property type="component" value="Unassembled WGS sequence"/>
</dbReference>